<feature type="domain" description="Cytidyltransferase-like" evidence="11">
    <location>
        <begin position="5"/>
        <end position="174"/>
    </location>
</feature>
<protein>
    <recommendedName>
        <fullName evidence="10">Probable nicotinate-nucleotide adenylyltransferase</fullName>
        <ecNumber evidence="10">2.7.7.18</ecNumber>
    </recommendedName>
    <alternativeName>
        <fullName evidence="10">Deamido-NAD(+) diphosphorylase</fullName>
    </alternativeName>
    <alternativeName>
        <fullName evidence="10">Deamido-NAD(+) pyrophosphorylase</fullName>
    </alternativeName>
    <alternativeName>
        <fullName evidence="10">Nicotinate mononucleotide adenylyltransferase</fullName>
        <shortName evidence="10">NaMN adenylyltransferase</shortName>
    </alternativeName>
</protein>
<comment type="pathway">
    <text evidence="2 10">Cofactor biosynthesis; NAD(+) biosynthesis; deamido-NAD(+) from nicotinate D-ribonucleotide: step 1/1.</text>
</comment>
<dbReference type="EMBL" id="DXIE01000018">
    <property type="protein sequence ID" value="HIV61681.1"/>
    <property type="molecule type" value="Genomic_DNA"/>
</dbReference>
<keyword evidence="7 10" id="KW-0067">ATP-binding</keyword>
<evidence type="ECO:0000256" key="8">
    <source>
        <dbReference type="ARBA" id="ARBA00023027"/>
    </source>
</evidence>
<dbReference type="EC" id="2.7.7.18" evidence="10"/>
<comment type="catalytic activity">
    <reaction evidence="9 10">
        <text>nicotinate beta-D-ribonucleotide + ATP + H(+) = deamido-NAD(+) + diphosphate</text>
        <dbReference type="Rhea" id="RHEA:22860"/>
        <dbReference type="ChEBI" id="CHEBI:15378"/>
        <dbReference type="ChEBI" id="CHEBI:30616"/>
        <dbReference type="ChEBI" id="CHEBI:33019"/>
        <dbReference type="ChEBI" id="CHEBI:57502"/>
        <dbReference type="ChEBI" id="CHEBI:58437"/>
        <dbReference type="EC" id="2.7.7.18"/>
    </reaction>
</comment>
<keyword evidence="5 10" id="KW-0548">Nucleotidyltransferase</keyword>
<evidence type="ECO:0000256" key="6">
    <source>
        <dbReference type="ARBA" id="ARBA00022741"/>
    </source>
</evidence>
<comment type="caution">
    <text evidence="12">The sequence shown here is derived from an EMBL/GenBank/DDBJ whole genome shotgun (WGS) entry which is preliminary data.</text>
</comment>
<accession>A0A9D1THU2</accession>
<reference evidence="12" key="1">
    <citation type="journal article" date="2021" name="PeerJ">
        <title>Extensive microbial diversity within the chicken gut microbiome revealed by metagenomics and culture.</title>
        <authorList>
            <person name="Gilroy R."/>
            <person name="Ravi A."/>
            <person name="Getino M."/>
            <person name="Pursley I."/>
            <person name="Horton D.L."/>
            <person name="Alikhan N.F."/>
            <person name="Baker D."/>
            <person name="Gharbi K."/>
            <person name="Hall N."/>
            <person name="Watson M."/>
            <person name="Adriaenssens E.M."/>
            <person name="Foster-Nyarko E."/>
            <person name="Jarju S."/>
            <person name="Secka A."/>
            <person name="Antonio M."/>
            <person name="Oren A."/>
            <person name="Chaudhuri R.R."/>
            <person name="La Ragione R."/>
            <person name="Hildebrand F."/>
            <person name="Pallen M.J."/>
        </authorList>
    </citation>
    <scope>NUCLEOTIDE SEQUENCE</scope>
    <source>
        <strain evidence="12">CHK193-4272</strain>
    </source>
</reference>
<dbReference type="PANTHER" id="PTHR39321">
    <property type="entry name" value="NICOTINATE-NUCLEOTIDE ADENYLYLTRANSFERASE-RELATED"/>
    <property type="match status" value="1"/>
</dbReference>
<evidence type="ECO:0000313" key="12">
    <source>
        <dbReference type="EMBL" id="HIV61681.1"/>
    </source>
</evidence>
<dbReference type="GO" id="GO:0009435">
    <property type="term" value="P:NAD+ biosynthetic process"/>
    <property type="evidence" value="ECO:0007669"/>
    <property type="project" value="UniProtKB-UniRule"/>
</dbReference>
<sequence length="200" mass="22761">MRTGILGGTFNPPHYGHLHAAKQVKQALNLDKVLFVPTNLPPHKKMPKGSANTRQRCDMIKLMLDGLDWAELSMIEIERGGSSYTIDTLRELNDKKIYGELFFLMGTDMLMTLDTGWREPEEICKLCTLAVVARGLGEQTILKKKAQFLKEKYNAKISLINSDVIEISSTEIRNGQKLSEMLPKTVLDYIRKNRLYMDLT</sequence>
<evidence type="ECO:0000256" key="2">
    <source>
        <dbReference type="ARBA" id="ARBA00005019"/>
    </source>
</evidence>
<dbReference type="Pfam" id="PF01467">
    <property type="entry name" value="CTP_transf_like"/>
    <property type="match status" value="1"/>
</dbReference>
<evidence type="ECO:0000256" key="1">
    <source>
        <dbReference type="ARBA" id="ARBA00002324"/>
    </source>
</evidence>
<dbReference type="GO" id="GO:0004515">
    <property type="term" value="F:nicotinate-nucleotide adenylyltransferase activity"/>
    <property type="evidence" value="ECO:0007669"/>
    <property type="project" value="UniProtKB-UniRule"/>
</dbReference>
<organism evidence="12 13">
    <name type="scientific">Candidatus Butyricicoccus avistercoris</name>
    <dbReference type="NCBI Taxonomy" id="2838518"/>
    <lineage>
        <taxon>Bacteria</taxon>
        <taxon>Bacillati</taxon>
        <taxon>Bacillota</taxon>
        <taxon>Clostridia</taxon>
        <taxon>Eubacteriales</taxon>
        <taxon>Butyricicoccaceae</taxon>
        <taxon>Butyricicoccus</taxon>
    </lineage>
</organism>
<dbReference type="InterPro" id="IPR004821">
    <property type="entry name" value="Cyt_trans-like"/>
</dbReference>
<dbReference type="NCBIfam" id="NF000840">
    <property type="entry name" value="PRK00071.1-3"/>
    <property type="match status" value="1"/>
</dbReference>
<evidence type="ECO:0000256" key="7">
    <source>
        <dbReference type="ARBA" id="ARBA00022840"/>
    </source>
</evidence>
<dbReference type="PANTHER" id="PTHR39321:SF3">
    <property type="entry name" value="PHOSPHOPANTETHEINE ADENYLYLTRANSFERASE"/>
    <property type="match status" value="1"/>
</dbReference>
<keyword evidence="4 10" id="KW-0808">Transferase</keyword>
<keyword evidence="3 10" id="KW-0662">Pyridine nucleotide biosynthesis</keyword>
<evidence type="ECO:0000256" key="4">
    <source>
        <dbReference type="ARBA" id="ARBA00022679"/>
    </source>
</evidence>
<keyword evidence="8 10" id="KW-0520">NAD</keyword>
<evidence type="ECO:0000256" key="10">
    <source>
        <dbReference type="HAMAP-Rule" id="MF_00244"/>
    </source>
</evidence>
<dbReference type="SUPFAM" id="SSF52374">
    <property type="entry name" value="Nucleotidylyl transferase"/>
    <property type="match status" value="1"/>
</dbReference>
<dbReference type="NCBIfam" id="TIGR00125">
    <property type="entry name" value="cyt_tran_rel"/>
    <property type="match status" value="1"/>
</dbReference>
<dbReference type="HAMAP" id="MF_00244">
    <property type="entry name" value="NaMN_adenylyltr"/>
    <property type="match status" value="1"/>
</dbReference>
<dbReference type="InterPro" id="IPR014729">
    <property type="entry name" value="Rossmann-like_a/b/a_fold"/>
</dbReference>
<gene>
    <name evidence="10 12" type="primary">nadD</name>
    <name evidence="12" type="ORF">H9746_02375</name>
</gene>
<dbReference type="InterPro" id="IPR005248">
    <property type="entry name" value="NadD/NMNAT"/>
</dbReference>
<dbReference type="NCBIfam" id="TIGR00482">
    <property type="entry name" value="nicotinate (nicotinamide) nucleotide adenylyltransferase"/>
    <property type="match status" value="1"/>
</dbReference>
<reference evidence="12" key="2">
    <citation type="submission" date="2021-04" db="EMBL/GenBank/DDBJ databases">
        <authorList>
            <person name="Gilroy R."/>
        </authorList>
    </citation>
    <scope>NUCLEOTIDE SEQUENCE</scope>
    <source>
        <strain evidence="12">CHK193-4272</strain>
    </source>
</reference>
<dbReference type="CDD" id="cd02165">
    <property type="entry name" value="NMNAT"/>
    <property type="match status" value="1"/>
</dbReference>
<evidence type="ECO:0000256" key="5">
    <source>
        <dbReference type="ARBA" id="ARBA00022695"/>
    </source>
</evidence>
<dbReference type="Proteomes" id="UP000886808">
    <property type="component" value="Unassembled WGS sequence"/>
</dbReference>
<comment type="similarity">
    <text evidence="10">Belongs to the NadD family.</text>
</comment>
<proteinExistence type="inferred from homology"/>
<dbReference type="AlphaFoldDB" id="A0A9D1THU2"/>
<comment type="function">
    <text evidence="1 10">Catalyzes the reversible adenylation of nicotinate mononucleotide (NaMN) to nicotinic acid adenine dinucleotide (NaAD).</text>
</comment>
<dbReference type="GO" id="GO:0005524">
    <property type="term" value="F:ATP binding"/>
    <property type="evidence" value="ECO:0007669"/>
    <property type="project" value="UniProtKB-KW"/>
</dbReference>
<evidence type="ECO:0000256" key="3">
    <source>
        <dbReference type="ARBA" id="ARBA00022642"/>
    </source>
</evidence>
<evidence type="ECO:0000313" key="13">
    <source>
        <dbReference type="Proteomes" id="UP000886808"/>
    </source>
</evidence>
<keyword evidence="6 10" id="KW-0547">Nucleotide-binding</keyword>
<evidence type="ECO:0000259" key="11">
    <source>
        <dbReference type="Pfam" id="PF01467"/>
    </source>
</evidence>
<name>A0A9D1THU2_9FIRM</name>
<evidence type="ECO:0000256" key="9">
    <source>
        <dbReference type="ARBA" id="ARBA00048721"/>
    </source>
</evidence>
<dbReference type="Gene3D" id="3.40.50.620">
    <property type="entry name" value="HUPs"/>
    <property type="match status" value="1"/>
</dbReference>